<name>A0A4Y6PT96_PERCE</name>
<dbReference type="PANTHER" id="PTHR43547">
    <property type="entry name" value="TWO-COMPONENT HISTIDINE KINASE"/>
    <property type="match status" value="1"/>
</dbReference>
<dbReference type="InterPro" id="IPR005467">
    <property type="entry name" value="His_kinase_dom"/>
</dbReference>
<accession>A0A4Y6PT96</accession>
<reference evidence="6 7" key="1">
    <citation type="submission" date="2019-06" db="EMBL/GenBank/DDBJ databases">
        <title>Persicimonas caeni gen. nov., sp. nov., a predatory bacterium isolated from solar saltern.</title>
        <authorList>
            <person name="Wang S."/>
        </authorList>
    </citation>
    <scope>NUCLEOTIDE SEQUENCE [LARGE SCALE GENOMIC DNA]</scope>
    <source>
        <strain evidence="6 7">YN101</strain>
    </source>
</reference>
<sequence length="450" mass="50444">MSLRGPENHENSHMSTSGDRPFDEHTTPEALRALLDRHVNQQLLTAKLSRLALRARYADVLREAVEGLREGVDADNAEVLELVPSETSFHLRYAVGLDDATQFDEIEPAGSQTARGHALRHNQVVIVDDFDAQTRFERASRLTQRGIKASITVRIPGLKRPIGVLSAHSRHPGHFSNDDVEFIRTVANIIGECAESERSEEQRKRMYEELHRAMDVREEMLSVISHDLRSPASAIKLSLEVVRRAVKDPGGPITPEQVERAILKANSNLDRMMSMMDDLLTMSRAETDAFDINWEEVDLREVVEEAIADHERAIEASGSQISIEGPDVLVGQWDWVRVEQLVANLLSNAIKYGQGSPITITLEADEQTATLRIHDRGRGIPKGERKRIFERYVRVGPKKEGKGNNSYGLGLWIVKRVVDSLHGTIRVDSTPGEGTTFEVKLPRNVEAETR</sequence>
<dbReference type="SMART" id="SM00387">
    <property type="entry name" value="HATPase_c"/>
    <property type="match status" value="1"/>
</dbReference>
<dbReference type="Pfam" id="PF01590">
    <property type="entry name" value="GAF"/>
    <property type="match status" value="1"/>
</dbReference>
<dbReference type="InterPro" id="IPR003594">
    <property type="entry name" value="HATPase_dom"/>
</dbReference>
<dbReference type="CDD" id="cd00075">
    <property type="entry name" value="HATPase"/>
    <property type="match status" value="1"/>
</dbReference>
<dbReference type="PROSITE" id="PS50109">
    <property type="entry name" value="HIS_KIN"/>
    <property type="match status" value="1"/>
</dbReference>
<dbReference type="InterPro" id="IPR036890">
    <property type="entry name" value="HATPase_C_sf"/>
</dbReference>
<protein>
    <recommendedName>
        <fullName evidence="2">histidine kinase</fullName>
        <ecNumber evidence="2">2.7.13.3</ecNumber>
    </recommendedName>
</protein>
<feature type="domain" description="Histidine kinase" evidence="5">
    <location>
        <begin position="223"/>
        <end position="445"/>
    </location>
</feature>
<evidence type="ECO:0000313" key="6">
    <source>
        <dbReference type="EMBL" id="QDG50995.1"/>
    </source>
</evidence>
<keyword evidence="3" id="KW-0597">Phosphoprotein</keyword>
<feature type="region of interest" description="Disordered" evidence="4">
    <location>
        <begin position="1"/>
        <end position="25"/>
    </location>
</feature>
<dbReference type="Gene3D" id="3.30.450.40">
    <property type="match status" value="1"/>
</dbReference>
<dbReference type="SMART" id="SM00388">
    <property type="entry name" value="HisKA"/>
    <property type="match status" value="1"/>
</dbReference>
<organism evidence="6 7">
    <name type="scientific">Persicimonas caeni</name>
    <dbReference type="NCBI Taxonomy" id="2292766"/>
    <lineage>
        <taxon>Bacteria</taxon>
        <taxon>Deltaproteobacteria</taxon>
        <taxon>Bradymonadales</taxon>
        <taxon>Bradymonadaceae</taxon>
        <taxon>Persicimonas</taxon>
    </lineage>
</organism>
<dbReference type="Pfam" id="PF02518">
    <property type="entry name" value="HATPase_c"/>
    <property type="match status" value="1"/>
</dbReference>
<dbReference type="OrthoDB" id="5482955at2"/>
<evidence type="ECO:0000313" key="7">
    <source>
        <dbReference type="Proteomes" id="UP000315995"/>
    </source>
</evidence>
<dbReference type="SUPFAM" id="SSF55874">
    <property type="entry name" value="ATPase domain of HSP90 chaperone/DNA topoisomerase II/histidine kinase"/>
    <property type="match status" value="1"/>
</dbReference>
<dbReference type="SUPFAM" id="SSF55781">
    <property type="entry name" value="GAF domain-like"/>
    <property type="match status" value="1"/>
</dbReference>
<comment type="catalytic activity">
    <reaction evidence="1">
        <text>ATP + protein L-histidine = ADP + protein N-phospho-L-histidine.</text>
        <dbReference type="EC" id="2.7.13.3"/>
    </reaction>
</comment>
<evidence type="ECO:0000256" key="3">
    <source>
        <dbReference type="ARBA" id="ARBA00022553"/>
    </source>
</evidence>
<evidence type="ECO:0000256" key="2">
    <source>
        <dbReference type="ARBA" id="ARBA00012438"/>
    </source>
</evidence>
<keyword evidence="6" id="KW-0808">Transferase</keyword>
<dbReference type="SUPFAM" id="SSF47384">
    <property type="entry name" value="Homodimeric domain of signal transducing histidine kinase"/>
    <property type="match status" value="1"/>
</dbReference>
<evidence type="ECO:0000256" key="1">
    <source>
        <dbReference type="ARBA" id="ARBA00000085"/>
    </source>
</evidence>
<dbReference type="CDD" id="cd00082">
    <property type="entry name" value="HisKA"/>
    <property type="match status" value="1"/>
</dbReference>
<dbReference type="PRINTS" id="PR00344">
    <property type="entry name" value="BCTRLSENSOR"/>
</dbReference>
<keyword evidence="6" id="KW-0418">Kinase</keyword>
<dbReference type="AlphaFoldDB" id="A0A4Y6PT96"/>
<gene>
    <name evidence="6" type="ORF">FIV42_09680</name>
</gene>
<dbReference type="EC" id="2.7.13.3" evidence="2"/>
<evidence type="ECO:0000259" key="5">
    <source>
        <dbReference type="PROSITE" id="PS50109"/>
    </source>
</evidence>
<dbReference type="InterPro" id="IPR003661">
    <property type="entry name" value="HisK_dim/P_dom"/>
</dbReference>
<dbReference type="Gene3D" id="1.10.287.130">
    <property type="match status" value="1"/>
</dbReference>
<dbReference type="SMART" id="SM00065">
    <property type="entry name" value="GAF"/>
    <property type="match status" value="1"/>
</dbReference>
<evidence type="ECO:0000256" key="4">
    <source>
        <dbReference type="SAM" id="MobiDB-lite"/>
    </source>
</evidence>
<dbReference type="EMBL" id="CP041186">
    <property type="protein sequence ID" value="QDG50995.1"/>
    <property type="molecule type" value="Genomic_DNA"/>
</dbReference>
<feature type="compositionally biased region" description="Basic and acidic residues" evidence="4">
    <location>
        <begin position="1"/>
        <end position="12"/>
    </location>
</feature>
<dbReference type="PANTHER" id="PTHR43547:SF2">
    <property type="entry name" value="HYBRID SIGNAL TRANSDUCTION HISTIDINE KINASE C"/>
    <property type="match status" value="1"/>
</dbReference>
<dbReference type="Pfam" id="PF00512">
    <property type="entry name" value="HisKA"/>
    <property type="match status" value="1"/>
</dbReference>
<keyword evidence="7" id="KW-1185">Reference proteome</keyword>
<dbReference type="Proteomes" id="UP000315995">
    <property type="component" value="Chromosome"/>
</dbReference>
<dbReference type="InterPro" id="IPR004358">
    <property type="entry name" value="Sig_transdc_His_kin-like_C"/>
</dbReference>
<proteinExistence type="predicted"/>
<dbReference type="Gene3D" id="3.30.565.10">
    <property type="entry name" value="Histidine kinase-like ATPase, C-terminal domain"/>
    <property type="match status" value="1"/>
</dbReference>
<dbReference type="GO" id="GO:0000155">
    <property type="term" value="F:phosphorelay sensor kinase activity"/>
    <property type="evidence" value="ECO:0007669"/>
    <property type="project" value="InterPro"/>
</dbReference>
<accession>A0A5B8Y822</accession>
<dbReference type="InterPro" id="IPR029016">
    <property type="entry name" value="GAF-like_dom_sf"/>
</dbReference>
<dbReference type="InterPro" id="IPR003018">
    <property type="entry name" value="GAF"/>
</dbReference>
<dbReference type="InterPro" id="IPR036097">
    <property type="entry name" value="HisK_dim/P_sf"/>
</dbReference>